<dbReference type="RefSeq" id="WP_013661774.1">
    <property type="nucleotide sequence ID" value="NC_015276.1"/>
</dbReference>
<dbReference type="Pfam" id="PF00392">
    <property type="entry name" value="GntR"/>
    <property type="match status" value="1"/>
</dbReference>
<dbReference type="Proteomes" id="UP000001062">
    <property type="component" value="Chromosome"/>
</dbReference>
<proteinExistence type="predicted"/>
<dbReference type="Gene3D" id="1.10.10.10">
    <property type="entry name" value="Winged helix-like DNA-binding domain superfamily/Winged helix DNA-binding domain"/>
    <property type="match status" value="1"/>
</dbReference>
<accession>F2JXH1</accession>
<keyword evidence="3" id="KW-0804">Transcription</keyword>
<dbReference type="eggNOG" id="COG1802">
    <property type="taxonomic scope" value="Bacteria"/>
</dbReference>
<dbReference type="PANTHER" id="PTHR43537:SF53">
    <property type="entry name" value="HTH-TYPE TRANSCRIPTIONAL REPRESSOR NANR"/>
    <property type="match status" value="1"/>
</dbReference>
<dbReference type="Pfam" id="PF07729">
    <property type="entry name" value="FCD"/>
    <property type="match status" value="1"/>
</dbReference>
<evidence type="ECO:0000256" key="1">
    <source>
        <dbReference type="ARBA" id="ARBA00023015"/>
    </source>
</evidence>
<dbReference type="SUPFAM" id="SSF48008">
    <property type="entry name" value="GntR ligand-binding domain-like"/>
    <property type="match status" value="1"/>
</dbReference>
<organism evidence="5 6">
    <name type="scientific">Marinomonas mediterranea (strain ATCC 700492 / JCM 21426 / NBRC 103028 / MMB-1)</name>
    <dbReference type="NCBI Taxonomy" id="717774"/>
    <lineage>
        <taxon>Bacteria</taxon>
        <taxon>Pseudomonadati</taxon>
        <taxon>Pseudomonadota</taxon>
        <taxon>Gammaproteobacteria</taxon>
        <taxon>Oceanospirillales</taxon>
        <taxon>Oceanospirillaceae</taxon>
        <taxon>Marinomonas</taxon>
    </lineage>
</organism>
<dbReference type="SUPFAM" id="SSF46785">
    <property type="entry name" value="Winged helix' DNA-binding domain"/>
    <property type="match status" value="1"/>
</dbReference>
<dbReference type="HOGENOM" id="CLU_017584_5_0_6"/>
<reference evidence="5 6" key="1">
    <citation type="journal article" date="2012" name="Stand. Genomic Sci.">
        <title>Complete genome sequence of the melanogenic marine bacterium Marinomonas mediterranea type strain (MMB-1(T)).</title>
        <authorList>
            <person name="Lucas-Elio P."/>
            <person name="Goodwin L."/>
            <person name="Woyke T."/>
            <person name="Pitluck S."/>
            <person name="Nolan M."/>
            <person name="Kyrpides N.C."/>
            <person name="Detter J.C."/>
            <person name="Copeland A."/>
            <person name="Teshima H."/>
            <person name="Bruce D."/>
            <person name="Detter C."/>
            <person name="Tapia R."/>
            <person name="Han S."/>
            <person name="Land M.L."/>
            <person name="Ivanova N."/>
            <person name="Mikhailova N."/>
            <person name="Johnston A.W."/>
            <person name="Sanchez-Amat A."/>
        </authorList>
    </citation>
    <scope>NUCLEOTIDE SEQUENCE [LARGE SCALE GENOMIC DNA]</scope>
    <source>
        <strain evidence="6">ATCC 700492 / JCM 21426 / NBRC 103028 / MMB-1</strain>
    </source>
</reference>
<name>F2JXH1_MARM1</name>
<evidence type="ECO:0000259" key="4">
    <source>
        <dbReference type="PROSITE" id="PS50949"/>
    </source>
</evidence>
<feature type="domain" description="HTH gntR-type" evidence="4">
    <location>
        <begin position="6"/>
        <end position="73"/>
    </location>
</feature>
<keyword evidence="6" id="KW-1185">Reference proteome</keyword>
<gene>
    <name evidence="5" type="ordered locus">Marme_2640</name>
</gene>
<dbReference type="InterPro" id="IPR008920">
    <property type="entry name" value="TF_FadR/GntR_C"/>
</dbReference>
<dbReference type="AlphaFoldDB" id="F2JXH1"/>
<dbReference type="KEGG" id="mme:Marme_2640"/>
<dbReference type="Gene3D" id="1.20.120.530">
    <property type="entry name" value="GntR ligand-binding domain-like"/>
    <property type="match status" value="1"/>
</dbReference>
<dbReference type="InterPro" id="IPR036390">
    <property type="entry name" value="WH_DNA-bd_sf"/>
</dbReference>
<evidence type="ECO:0000256" key="2">
    <source>
        <dbReference type="ARBA" id="ARBA00023125"/>
    </source>
</evidence>
<dbReference type="PATRIC" id="fig|717774.3.peg.2726"/>
<dbReference type="InterPro" id="IPR000524">
    <property type="entry name" value="Tscrpt_reg_HTH_GntR"/>
</dbReference>
<dbReference type="SMART" id="SM00895">
    <property type="entry name" value="FCD"/>
    <property type="match status" value="1"/>
</dbReference>
<keyword evidence="2" id="KW-0238">DNA-binding</keyword>
<keyword evidence="1" id="KW-0805">Transcription regulation</keyword>
<dbReference type="OrthoDB" id="5243844at2"/>
<dbReference type="SMART" id="SM00345">
    <property type="entry name" value="HTH_GNTR"/>
    <property type="match status" value="1"/>
</dbReference>
<dbReference type="EMBL" id="CP002583">
    <property type="protein sequence ID" value="ADZ91871.1"/>
    <property type="molecule type" value="Genomic_DNA"/>
</dbReference>
<dbReference type="PROSITE" id="PS50949">
    <property type="entry name" value="HTH_GNTR"/>
    <property type="match status" value="1"/>
</dbReference>
<dbReference type="InterPro" id="IPR011711">
    <property type="entry name" value="GntR_C"/>
</dbReference>
<evidence type="ECO:0000256" key="3">
    <source>
        <dbReference type="ARBA" id="ARBA00023163"/>
    </source>
</evidence>
<dbReference type="GO" id="GO:0003677">
    <property type="term" value="F:DNA binding"/>
    <property type="evidence" value="ECO:0007669"/>
    <property type="project" value="UniProtKB-KW"/>
</dbReference>
<dbReference type="STRING" id="717774.Marme_2640"/>
<dbReference type="PANTHER" id="PTHR43537">
    <property type="entry name" value="TRANSCRIPTIONAL REGULATOR, GNTR FAMILY"/>
    <property type="match status" value="1"/>
</dbReference>
<evidence type="ECO:0000313" key="5">
    <source>
        <dbReference type="EMBL" id="ADZ91871.1"/>
    </source>
</evidence>
<dbReference type="GO" id="GO:0003700">
    <property type="term" value="F:DNA-binding transcription factor activity"/>
    <property type="evidence" value="ECO:0007669"/>
    <property type="project" value="InterPro"/>
</dbReference>
<protein>
    <submittedName>
        <fullName evidence="5">Transcriptional regulator, GntR family</fullName>
    </submittedName>
</protein>
<evidence type="ECO:0000313" key="6">
    <source>
        <dbReference type="Proteomes" id="UP000001062"/>
    </source>
</evidence>
<sequence>MSIKKETEIQRVVRAISNAVAEQRLPPGTRLVEAELVTRLKANRNHVRSALKRLELERIVTIVPNKGASISQPSVEEAREVFTARSIVERGIIEILSEKCRQMDIAILKKQLNTELAAIQQNKREQIIKESGEFHLLLARLAGNSVLADMLQNLITRSSLIISLYQIEAGELCGCDDHKNIVQTLENSDINAAILYMKQHLADIESHLKLDFWENKKVDMENVFRESEP</sequence>
<dbReference type="InterPro" id="IPR036388">
    <property type="entry name" value="WH-like_DNA-bd_sf"/>
</dbReference>